<protein>
    <submittedName>
        <fullName evidence="1">Uncharacterized protein</fullName>
    </submittedName>
</protein>
<dbReference type="Proteomes" id="UP000009183">
    <property type="component" value="Chromosome 12"/>
</dbReference>
<name>F6HK90_VITVI</name>
<keyword evidence="2" id="KW-1185">Reference proteome</keyword>
<accession>F6HK90</accession>
<gene>
    <name evidence="1" type="ordered locus">VIT_12s0035g00040</name>
</gene>
<dbReference type="HOGENOM" id="CLU_3321037_0_0_1"/>
<dbReference type="EMBL" id="FN595990">
    <property type="protein sequence ID" value="CCB55093.1"/>
    <property type="molecule type" value="Genomic_DNA"/>
</dbReference>
<dbReference type="STRING" id="29760.F6HK90"/>
<dbReference type="eggNOG" id="KOG1898">
    <property type="taxonomic scope" value="Eukaryota"/>
</dbReference>
<reference evidence="2" key="1">
    <citation type="journal article" date="2007" name="Nature">
        <title>The grapevine genome sequence suggests ancestral hexaploidization in major angiosperm phyla.</title>
        <authorList>
            <consortium name="The French-Italian Public Consortium for Grapevine Genome Characterization."/>
            <person name="Jaillon O."/>
            <person name="Aury J.-M."/>
            <person name="Noel B."/>
            <person name="Policriti A."/>
            <person name="Clepet C."/>
            <person name="Casagrande A."/>
            <person name="Choisne N."/>
            <person name="Aubourg S."/>
            <person name="Vitulo N."/>
            <person name="Jubin C."/>
            <person name="Vezzi A."/>
            <person name="Legeai F."/>
            <person name="Hugueney P."/>
            <person name="Dasilva C."/>
            <person name="Horner D."/>
            <person name="Mica E."/>
            <person name="Jublot D."/>
            <person name="Poulain J."/>
            <person name="Bruyere C."/>
            <person name="Billault A."/>
            <person name="Segurens B."/>
            <person name="Gouyvenoux M."/>
            <person name="Ugarte E."/>
            <person name="Cattonaro F."/>
            <person name="Anthouard V."/>
            <person name="Vico V."/>
            <person name="Del Fabbro C."/>
            <person name="Alaux M."/>
            <person name="Di Gaspero G."/>
            <person name="Dumas V."/>
            <person name="Felice N."/>
            <person name="Paillard S."/>
            <person name="Juman I."/>
            <person name="Moroldo M."/>
            <person name="Scalabrin S."/>
            <person name="Canaguier A."/>
            <person name="Le Clainche I."/>
            <person name="Malacrida G."/>
            <person name="Durand E."/>
            <person name="Pesole G."/>
            <person name="Laucou V."/>
            <person name="Chatelet P."/>
            <person name="Merdinoglu D."/>
            <person name="Delledonne M."/>
            <person name="Pezzotti M."/>
            <person name="Lecharny A."/>
            <person name="Scarpelli C."/>
            <person name="Artiguenave F."/>
            <person name="Pe M.E."/>
            <person name="Valle G."/>
            <person name="Morgante M."/>
            <person name="Caboche M."/>
            <person name="Adam-Blondon A.-F."/>
            <person name="Weissenbach J."/>
            <person name="Quetier F."/>
            <person name="Wincker P."/>
        </authorList>
    </citation>
    <scope>NUCLEOTIDE SEQUENCE [LARGE SCALE GENOMIC DNA]</scope>
    <source>
        <strain evidence="2">cv. Pinot noir / PN40024</strain>
    </source>
</reference>
<organism evidence="1 2">
    <name type="scientific">Vitis vinifera</name>
    <name type="common">Grape</name>
    <dbReference type="NCBI Taxonomy" id="29760"/>
    <lineage>
        <taxon>Eukaryota</taxon>
        <taxon>Viridiplantae</taxon>
        <taxon>Streptophyta</taxon>
        <taxon>Embryophyta</taxon>
        <taxon>Tracheophyta</taxon>
        <taxon>Spermatophyta</taxon>
        <taxon>Magnoliopsida</taxon>
        <taxon>eudicotyledons</taxon>
        <taxon>Gunneridae</taxon>
        <taxon>Pentapetalae</taxon>
        <taxon>rosids</taxon>
        <taxon>Vitales</taxon>
        <taxon>Vitaceae</taxon>
        <taxon>Viteae</taxon>
        <taxon>Vitis</taxon>
    </lineage>
</organism>
<proteinExistence type="predicted"/>
<evidence type="ECO:0000313" key="1">
    <source>
        <dbReference type="EMBL" id="CCB55093.1"/>
    </source>
</evidence>
<dbReference type="AlphaFoldDB" id="F6HK90"/>
<evidence type="ECO:0000313" key="2">
    <source>
        <dbReference type="Proteomes" id="UP000009183"/>
    </source>
</evidence>
<dbReference type="InParanoid" id="F6HK90"/>
<sequence>MTGQLMEVEKHEMSGDVACSNIAPVPEGRQISFSRSRIM</sequence>
<dbReference type="PaxDb" id="29760-VIT_12s0035g00040.t01"/>